<keyword evidence="4" id="KW-0646">Protease inhibitor</keyword>
<evidence type="ECO:0000256" key="4">
    <source>
        <dbReference type="ARBA" id="ARBA00022690"/>
    </source>
</evidence>
<evidence type="ECO:0000256" key="7">
    <source>
        <dbReference type="SAM" id="MobiDB-lite"/>
    </source>
</evidence>
<dbReference type="Proteomes" id="UP000240542">
    <property type="component" value="Unassembled WGS sequence"/>
</dbReference>
<proteinExistence type="inferred from homology"/>
<evidence type="ECO:0000256" key="1">
    <source>
        <dbReference type="ARBA" id="ARBA00004613"/>
    </source>
</evidence>
<comment type="caution">
    <text evidence="10">The sequence shown here is derived from an EMBL/GenBank/DDBJ whole genome shotgun (WGS) entry which is preliminary data.</text>
</comment>
<keyword evidence="11" id="KW-1185">Reference proteome</keyword>
<keyword evidence="6" id="KW-1015">Disulfide bond</keyword>
<name>A0A2P8DQ76_9ACTN</name>
<evidence type="ECO:0000256" key="2">
    <source>
        <dbReference type="ARBA" id="ARBA00010472"/>
    </source>
</evidence>
<feature type="compositionally biased region" description="Low complexity" evidence="7">
    <location>
        <begin position="36"/>
        <end position="61"/>
    </location>
</feature>
<evidence type="ECO:0000313" key="11">
    <source>
        <dbReference type="Proteomes" id="UP000240542"/>
    </source>
</evidence>
<dbReference type="GO" id="GO:0004867">
    <property type="term" value="F:serine-type endopeptidase inhibitor activity"/>
    <property type="evidence" value="ECO:0007669"/>
    <property type="project" value="UniProtKB-KW"/>
</dbReference>
<dbReference type="InterPro" id="IPR023549">
    <property type="entry name" value="Subtilisin_inhibitor"/>
</dbReference>
<comment type="subcellular location">
    <subcellularLocation>
        <location evidence="1">Secreted</location>
    </subcellularLocation>
</comment>
<dbReference type="OrthoDB" id="3427327at2"/>
<dbReference type="RefSeq" id="WP_106581768.1">
    <property type="nucleotide sequence ID" value="NZ_PYGA01000003.1"/>
</dbReference>
<evidence type="ECO:0000256" key="3">
    <source>
        <dbReference type="ARBA" id="ARBA00022525"/>
    </source>
</evidence>
<feature type="domain" description="Subtilisin inhibitor" evidence="9">
    <location>
        <begin position="97"/>
        <end position="166"/>
    </location>
</feature>
<evidence type="ECO:0000313" key="10">
    <source>
        <dbReference type="EMBL" id="PSK99338.1"/>
    </source>
</evidence>
<accession>A0A2P8DQ76</accession>
<feature type="chain" id="PRO_5038989229" evidence="8">
    <location>
        <begin position="24"/>
        <end position="189"/>
    </location>
</feature>
<evidence type="ECO:0000256" key="5">
    <source>
        <dbReference type="ARBA" id="ARBA00022900"/>
    </source>
</evidence>
<dbReference type="AlphaFoldDB" id="A0A2P8DQ76"/>
<reference evidence="10 11" key="1">
    <citation type="submission" date="2018-03" db="EMBL/GenBank/DDBJ databases">
        <title>Genomic Encyclopedia of Archaeal and Bacterial Type Strains, Phase II (KMG-II): from individual species to whole genera.</title>
        <authorList>
            <person name="Goeker M."/>
        </authorList>
    </citation>
    <scope>NUCLEOTIDE SEQUENCE [LARGE SCALE GENOMIC DNA]</scope>
    <source>
        <strain evidence="10 11">DSM 45312</strain>
    </source>
</reference>
<comment type="similarity">
    <text evidence="2">Belongs to the protease inhibitor I16 (SSI) family.</text>
</comment>
<dbReference type="EMBL" id="PYGA01000003">
    <property type="protein sequence ID" value="PSK99338.1"/>
    <property type="molecule type" value="Genomic_DNA"/>
</dbReference>
<keyword evidence="3" id="KW-0964">Secreted</keyword>
<dbReference type="InterPro" id="IPR036819">
    <property type="entry name" value="Subtilisin_inhibitor-like_sf"/>
</dbReference>
<evidence type="ECO:0000256" key="6">
    <source>
        <dbReference type="ARBA" id="ARBA00023157"/>
    </source>
</evidence>
<dbReference type="GO" id="GO:0005576">
    <property type="term" value="C:extracellular region"/>
    <property type="evidence" value="ECO:0007669"/>
    <property type="project" value="UniProtKB-SubCell"/>
</dbReference>
<feature type="signal peptide" evidence="8">
    <location>
        <begin position="1"/>
        <end position="23"/>
    </location>
</feature>
<dbReference type="PROSITE" id="PS51257">
    <property type="entry name" value="PROKAR_LIPOPROTEIN"/>
    <property type="match status" value="1"/>
</dbReference>
<dbReference type="InterPro" id="IPR020054">
    <property type="entry name" value="Prot_inh_SSI_I16_CS"/>
</dbReference>
<dbReference type="SUPFAM" id="SSF55399">
    <property type="entry name" value="Subtilisin inhibitor"/>
    <property type="match status" value="1"/>
</dbReference>
<dbReference type="PROSITE" id="PS00999">
    <property type="entry name" value="SSI"/>
    <property type="match status" value="1"/>
</dbReference>
<feature type="region of interest" description="Disordered" evidence="7">
    <location>
        <begin position="28"/>
        <end position="86"/>
    </location>
</feature>
<protein>
    <submittedName>
        <fullName evidence="10">Subtilisin inhibitor-like</fullName>
    </submittedName>
</protein>
<evidence type="ECO:0000259" key="9">
    <source>
        <dbReference type="Pfam" id="PF00720"/>
    </source>
</evidence>
<keyword evidence="8" id="KW-0732">Signal</keyword>
<sequence length="189" mass="18728">MRTYSRTTALVPAAALAALGFLAGGCGNGAGEVADAPGPAESASESPGSAAPSESPTESATDAPGKGEPSKSPDDGGSAAKTDLTIDIKVDDAEQGAGAAVKPATWTLTCSPVGGDHPDPKAACAKLDKVGTKGFAPVPENKPCTQIMGGPEVAKVTGRLDGDKIDTEFTKAGGCELNRYKEMGSVLAP</sequence>
<gene>
    <name evidence="10" type="ORF">CLV63_10360</name>
</gene>
<keyword evidence="5" id="KW-0722">Serine protease inhibitor</keyword>
<organism evidence="10 11">
    <name type="scientific">Murinocardiopsis flavida</name>
    <dbReference type="NCBI Taxonomy" id="645275"/>
    <lineage>
        <taxon>Bacteria</taxon>
        <taxon>Bacillati</taxon>
        <taxon>Actinomycetota</taxon>
        <taxon>Actinomycetes</taxon>
        <taxon>Streptosporangiales</taxon>
        <taxon>Nocardiopsidaceae</taxon>
        <taxon>Murinocardiopsis</taxon>
    </lineage>
</organism>
<dbReference type="Gene3D" id="3.30.350.10">
    <property type="entry name" value="Subtilisin inhibitor-like"/>
    <property type="match status" value="1"/>
</dbReference>
<evidence type="ECO:0000256" key="8">
    <source>
        <dbReference type="SAM" id="SignalP"/>
    </source>
</evidence>
<dbReference type="Pfam" id="PF00720">
    <property type="entry name" value="SSI"/>
    <property type="match status" value="1"/>
</dbReference>